<evidence type="ECO:0000256" key="6">
    <source>
        <dbReference type="ARBA" id="ARBA00023157"/>
    </source>
</evidence>
<accession>A0A0H3KZ87</accession>
<feature type="domain" description="Glutaredoxin" evidence="8">
    <location>
        <begin position="29"/>
        <end position="87"/>
    </location>
</feature>
<dbReference type="PROSITE" id="PS51354">
    <property type="entry name" value="GLUTAREDOXIN_2"/>
    <property type="match status" value="1"/>
</dbReference>
<dbReference type="Pfam" id="PF00462">
    <property type="entry name" value="Glutaredoxin"/>
    <property type="match status" value="1"/>
</dbReference>
<dbReference type="InterPro" id="IPR002109">
    <property type="entry name" value="Glutaredoxin"/>
</dbReference>
<evidence type="ECO:0000256" key="5">
    <source>
        <dbReference type="ARBA" id="ARBA00022982"/>
    </source>
</evidence>
<dbReference type="InterPro" id="IPR036249">
    <property type="entry name" value="Thioredoxin-like_sf"/>
</dbReference>
<dbReference type="eggNOG" id="COG0695">
    <property type="taxonomic scope" value="Bacteria"/>
</dbReference>
<dbReference type="SUPFAM" id="SSF52833">
    <property type="entry name" value="Thioredoxin-like"/>
    <property type="match status" value="1"/>
</dbReference>
<keyword evidence="4" id="KW-0813">Transport</keyword>
<evidence type="ECO:0000256" key="7">
    <source>
        <dbReference type="ARBA" id="ARBA00023284"/>
    </source>
</evidence>
<dbReference type="AlphaFoldDB" id="A0A0H3KZ87"/>
<sequence>MQGRSLIHGKKLRYPQRHRNERGIRIMRIIIYTKNNCVQCNATKNALDRQGIDYHLINLDTQPEAIDNLKALGYRQVPVVMTRDDHWSGFRPDKIAGLSQSVAMGG</sequence>
<dbReference type="InterPro" id="IPR051548">
    <property type="entry name" value="Grx-like_ET"/>
</dbReference>
<evidence type="ECO:0000256" key="4">
    <source>
        <dbReference type="ARBA" id="ARBA00022448"/>
    </source>
</evidence>
<organism evidence="9 10">
    <name type="scientific">Pantoea ananatis (strain AJ13355)</name>
    <dbReference type="NCBI Taxonomy" id="932677"/>
    <lineage>
        <taxon>Bacteria</taxon>
        <taxon>Pseudomonadati</taxon>
        <taxon>Pseudomonadota</taxon>
        <taxon>Gammaproteobacteria</taxon>
        <taxon>Enterobacterales</taxon>
        <taxon>Erwiniaceae</taxon>
        <taxon>Pantoea</taxon>
    </lineage>
</organism>
<evidence type="ECO:0000313" key="10">
    <source>
        <dbReference type="Proteomes" id="UP000006690"/>
    </source>
</evidence>
<dbReference type="CDD" id="cd02976">
    <property type="entry name" value="NrdH"/>
    <property type="match status" value="1"/>
</dbReference>
<dbReference type="KEGG" id="paj:PAJ_2263"/>
<comment type="similarity">
    <text evidence="2">Belongs to the glutaredoxin family.</text>
</comment>
<evidence type="ECO:0000256" key="3">
    <source>
        <dbReference type="ARBA" id="ARBA00017945"/>
    </source>
</evidence>
<evidence type="ECO:0000256" key="2">
    <source>
        <dbReference type="ARBA" id="ARBA00007787"/>
    </source>
</evidence>
<dbReference type="HOGENOM" id="CLU_026126_9_0_6"/>
<keyword evidence="6" id="KW-1015">Disulfide bond</keyword>
<protein>
    <recommendedName>
        <fullName evidence="3">Glutaredoxin-like protein NrdH</fullName>
    </recommendedName>
</protein>
<dbReference type="EMBL" id="AP012032">
    <property type="protein sequence ID" value="BAK12343.1"/>
    <property type="molecule type" value="Genomic_DNA"/>
</dbReference>
<evidence type="ECO:0000256" key="1">
    <source>
        <dbReference type="ARBA" id="ARBA00002292"/>
    </source>
</evidence>
<evidence type="ECO:0000313" key="9">
    <source>
        <dbReference type="EMBL" id="BAK12343.1"/>
    </source>
</evidence>
<dbReference type="PANTHER" id="PTHR34386:SF1">
    <property type="entry name" value="GLUTAREDOXIN-LIKE PROTEIN NRDH"/>
    <property type="match status" value="1"/>
</dbReference>
<reference evidence="10" key="1">
    <citation type="journal article" date="2012" name="Appl. Microbiol. Biotechnol.">
        <title>The complete genome sequence of Pantoea ananatis AJ13355, an organism with great biotechnological potential.</title>
        <authorList>
            <person name="Hara Y."/>
            <person name="Kadotani N."/>
            <person name="Izui H."/>
            <person name="Katashkina J.I."/>
            <person name="Kuvaeva T.M."/>
            <person name="Andreeva I.G."/>
            <person name="Golubeva L.I."/>
            <person name="Malko D.B."/>
            <person name="Makeev V.J."/>
            <person name="Mashko S.V."/>
            <person name="Kozlov Y.I."/>
        </authorList>
    </citation>
    <scope>NUCLEOTIDE SEQUENCE [LARGE SCALE GENOMIC DNA]</scope>
    <source>
        <strain evidence="10">AJ13355</strain>
    </source>
</reference>
<name>A0A0H3KZ87_PANAA</name>
<keyword evidence="5" id="KW-0249">Electron transport</keyword>
<dbReference type="InterPro" id="IPR011909">
    <property type="entry name" value="GlrX_NrdH"/>
</dbReference>
<dbReference type="Proteomes" id="UP000006690">
    <property type="component" value="Chromosome"/>
</dbReference>
<keyword evidence="7" id="KW-0676">Redox-active center</keyword>
<proteinExistence type="inferred from homology"/>
<gene>
    <name evidence="9" type="primary">nrdH</name>
    <name evidence="9" type="ordered locus">PAJ_2263</name>
</gene>
<dbReference type="PANTHER" id="PTHR34386">
    <property type="entry name" value="GLUTAREDOXIN"/>
    <property type="match status" value="1"/>
</dbReference>
<dbReference type="Gene3D" id="3.40.30.10">
    <property type="entry name" value="Glutaredoxin"/>
    <property type="match status" value="1"/>
</dbReference>
<evidence type="ECO:0000259" key="8">
    <source>
        <dbReference type="Pfam" id="PF00462"/>
    </source>
</evidence>
<dbReference type="PATRIC" id="fig|932677.3.peg.2624"/>
<dbReference type="GO" id="GO:0045454">
    <property type="term" value="P:cell redox homeostasis"/>
    <property type="evidence" value="ECO:0007669"/>
    <property type="project" value="InterPro"/>
</dbReference>
<dbReference type="NCBIfam" id="TIGR02194">
    <property type="entry name" value="GlrX_NrdH"/>
    <property type="match status" value="1"/>
</dbReference>
<dbReference type="GO" id="GO:0009055">
    <property type="term" value="F:electron transfer activity"/>
    <property type="evidence" value="ECO:0007669"/>
    <property type="project" value="TreeGrafter"/>
</dbReference>
<comment type="function">
    <text evidence="1">Electron transport system for the ribonucleotide reductase system NrdEF.</text>
</comment>